<dbReference type="InterPro" id="IPR001134">
    <property type="entry name" value="Netrin_domain"/>
</dbReference>
<evidence type="ECO:0000259" key="4">
    <source>
        <dbReference type="PROSITE" id="PS50189"/>
    </source>
</evidence>
<evidence type="ECO:0000256" key="3">
    <source>
        <dbReference type="ARBA" id="ARBA00023157"/>
    </source>
</evidence>
<dbReference type="SUPFAM" id="SSF50242">
    <property type="entry name" value="TIMP-like"/>
    <property type="match status" value="1"/>
</dbReference>
<dbReference type="InterPro" id="IPR018933">
    <property type="entry name" value="Netrin_module_non-TIMP"/>
</dbReference>
<evidence type="ECO:0000313" key="6">
    <source>
        <dbReference type="Proteomes" id="UP001591681"/>
    </source>
</evidence>
<keyword evidence="3" id="KW-1015">Disulfide bond</keyword>
<evidence type="ECO:0000313" key="5">
    <source>
        <dbReference type="EMBL" id="KAL2086312.1"/>
    </source>
</evidence>
<dbReference type="EMBL" id="JBHFQA010000015">
    <property type="protein sequence ID" value="KAL2086312.1"/>
    <property type="molecule type" value="Genomic_DNA"/>
</dbReference>
<dbReference type="SMART" id="SM00643">
    <property type="entry name" value="C345C"/>
    <property type="match status" value="1"/>
</dbReference>
<organism evidence="5 6">
    <name type="scientific">Coilia grayii</name>
    <name type="common">Gray's grenadier anchovy</name>
    <dbReference type="NCBI Taxonomy" id="363190"/>
    <lineage>
        <taxon>Eukaryota</taxon>
        <taxon>Metazoa</taxon>
        <taxon>Chordata</taxon>
        <taxon>Craniata</taxon>
        <taxon>Vertebrata</taxon>
        <taxon>Euteleostomi</taxon>
        <taxon>Actinopterygii</taxon>
        <taxon>Neopterygii</taxon>
        <taxon>Teleostei</taxon>
        <taxon>Clupei</taxon>
        <taxon>Clupeiformes</taxon>
        <taxon>Clupeoidei</taxon>
        <taxon>Engraulidae</taxon>
        <taxon>Coilinae</taxon>
        <taxon>Coilia</taxon>
    </lineage>
</organism>
<proteinExistence type="predicted"/>
<keyword evidence="2" id="KW-0964">Secreted</keyword>
<comment type="subcellular location">
    <subcellularLocation>
        <location evidence="1">Secreted</location>
    </subcellularLocation>
</comment>
<comment type="caution">
    <text evidence="5">The sequence shown here is derived from an EMBL/GenBank/DDBJ whole genome shotgun (WGS) entry which is preliminary data.</text>
</comment>
<dbReference type="Gene3D" id="2.40.50.120">
    <property type="match status" value="1"/>
</dbReference>
<evidence type="ECO:0000256" key="1">
    <source>
        <dbReference type="ARBA" id="ARBA00004613"/>
    </source>
</evidence>
<gene>
    <name evidence="5" type="ORF">ACEWY4_017371</name>
</gene>
<dbReference type="GO" id="GO:0005576">
    <property type="term" value="C:extracellular region"/>
    <property type="evidence" value="ECO:0007669"/>
    <property type="project" value="UniProtKB-SubCell"/>
</dbReference>
<name>A0ABD1JGP1_9TELE</name>
<evidence type="ECO:0000256" key="2">
    <source>
        <dbReference type="ARBA" id="ARBA00022525"/>
    </source>
</evidence>
<protein>
    <recommendedName>
        <fullName evidence="4">NTR domain-containing protein</fullName>
    </recommendedName>
</protein>
<dbReference type="AlphaFoldDB" id="A0ABD1JGP1"/>
<keyword evidence="6" id="KW-1185">Reference proteome</keyword>
<accession>A0ABD1JGP1</accession>
<dbReference type="Pfam" id="PF01759">
    <property type="entry name" value="NTR"/>
    <property type="match status" value="1"/>
</dbReference>
<dbReference type="Proteomes" id="UP001591681">
    <property type="component" value="Unassembled WGS sequence"/>
</dbReference>
<dbReference type="InterPro" id="IPR008993">
    <property type="entry name" value="TIMP-like_OB-fold"/>
</dbReference>
<sequence>MVLTYARRRAATATAAAAVAATGTERRGRPVDKDQKSKGTCSTTRMQRADLWWPACLALCLLLFSEHANASAKIQCPEKCSPQKTGVKSLATLYKEACVAATKFVFEVTLENMESTLSTDAYNMSILEAFIYGDDNAMGEERVFISRPSCKSGLSLQAGKNYLIMGQDSSIKKVAGKYHYVFDDNTWVQYWPTYDEGQTTTYKPQYDNLEQFRSDMNFGCKNRR</sequence>
<dbReference type="PROSITE" id="PS50189">
    <property type="entry name" value="NTR"/>
    <property type="match status" value="1"/>
</dbReference>
<feature type="domain" description="NTR" evidence="4">
    <location>
        <begin position="76"/>
        <end position="220"/>
    </location>
</feature>
<reference evidence="5 6" key="1">
    <citation type="submission" date="2024-09" db="EMBL/GenBank/DDBJ databases">
        <title>A chromosome-level genome assembly of Gray's grenadier anchovy, Coilia grayii.</title>
        <authorList>
            <person name="Fu Z."/>
        </authorList>
    </citation>
    <scope>NUCLEOTIDE SEQUENCE [LARGE SCALE GENOMIC DNA]</scope>
    <source>
        <strain evidence="5">G4</strain>
        <tissue evidence="5">Muscle</tissue>
    </source>
</reference>